<keyword evidence="2 4" id="KW-0560">Oxidoreductase</keyword>
<dbReference type="CDD" id="cd07133">
    <property type="entry name" value="ALDH_CALDH_CalB"/>
    <property type="match status" value="1"/>
</dbReference>
<dbReference type="Gene3D" id="3.40.605.10">
    <property type="entry name" value="Aldehyde Dehydrogenase, Chain A, domain 1"/>
    <property type="match status" value="1"/>
</dbReference>
<evidence type="ECO:0000256" key="1">
    <source>
        <dbReference type="ARBA" id="ARBA00009986"/>
    </source>
</evidence>
<dbReference type="Pfam" id="PF00171">
    <property type="entry name" value="Aldedh"/>
    <property type="match status" value="1"/>
</dbReference>
<dbReference type="Gene3D" id="3.40.309.10">
    <property type="entry name" value="Aldehyde Dehydrogenase, Chain A, domain 2"/>
    <property type="match status" value="1"/>
</dbReference>
<dbReference type="InterPro" id="IPR016161">
    <property type="entry name" value="Ald_DH/histidinol_DH"/>
</dbReference>
<keyword evidence="3" id="KW-0520">NAD</keyword>
<accession>A0ABY7SG78</accession>
<sequence>MDTRAMAETADLHIAYDRLRAGYEAERFPTLAVRKDRLKRLERMLGKYEHPLVQAMSDDFGHRSSHESAMFDILLSISEIRDNRRHLRKWMAPRRVRTRLHFLPAKSRLIPQPLGVVGVMTPWNFPVYLAIGGIANAFAAGNRALLKPSELVPATNAVLARAFAEFFAPEEVALVEGGVEVAQAFSALPFDHIIFTGSTAVGRKVAEAAARNLTPVTLELGGKSPALVTGSADMDRAAQSVAHGRLANAGQVCIAADYALVPGPQRDDFVTSLSAAMRRLYPSWQDNPDYSSIISDRHFDRLHDLVDEAEQMGATVIRPHGEGRDRSNTRHFPPTILVDAPADARVMQEEIFGPILPVVSYDGLDDAIAHVNAGERPLALYLFARDRGERDKVLAETVSGGVVVNDCLWHVPNDSLPFGGVGSSGMGAYHGQAGFDAMSKLKPVMYQRRLRATNLFYPPYGRVTDLLGKVMRRIV</sequence>
<evidence type="ECO:0000256" key="2">
    <source>
        <dbReference type="ARBA" id="ARBA00023002"/>
    </source>
</evidence>
<dbReference type="InterPro" id="IPR016162">
    <property type="entry name" value="Ald_DH_N"/>
</dbReference>
<dbReference type="PANTHER" id="PTHR43570:SF20">
    <property type="entry name" value="ALDEHYDE DEHYDROGENASE ALDX-RELATED"/>
    <property type="match status" value="1"/>
</dbReference>
<proteinExistence type="inferred from homology"/>
<evidence type="ECO:0000313" key="9">
    <source>
        <dbReference type="Proteomes" id="UP001219349"/>
    </source>
</evidence>
<feature type="active site" evidence="5">
    <location>
        <position position="219"/>
    </location>
</feature>
<evidence type="ECO:0000313" key="8">
    <source>
        <dbReference type="EMBL" id="WCR05905.1"/>
    </source>
</evidence>
<name>A0ABY7SG78_9RHOB</name>
<gene>
    <name evidence="8" type="ORF">JHX87_10225</name>
</gene>
<dbReference type="EMBL" id="CP067136">
    <property type="protein sequence ID" value="WCR05905.1"/>
    <property type="molecule type" value="Genomic_DNA"/>
</dbReference>
<dbReference type="SUPFAM" id="SSF53720">
    <property type="entry name" value="ALDH-like"/>
    <property type="match status" value="1"/>
</dbReference>
<organism evidence="8 9">
    <name type="scientific">Paracoccus fistulariae</name>
    <dbReference type="NCBI Taxonomy" id="658446"/>
    <lineage>
        <taxon>Bacteria</taxon>
        <taxon>Pseudomonadati</taxon>
        <taxon>Pseudomonadota</taxon>
        <taxon>Alphaproteobacteria</taxon>
        <taxon>Rhodobacterales</taxon>
        <taxon>Paracoccaceae</taxon>
        <taxon>Paracoccus</taxon>
    </lineage>
</organism>
<reference evidence="8 9" key="1">
    <citation type="submission" date="2021-01" db="EMBL/GenBank/DDBJ databases">
        <title>Biogeographic distribution of Paracoccus.</title>
        <authorList>
            <person name="Hollensteiner J."/>
            <person name="Leineberger J."/>
            <person name="Brinkhoff T."/>
            <person name="Daniel R."/>
        </authorList>
    </citation>
    <scope>NUCLEOTIDE SEQUENCE [LARGE SCALE GENOMIC DNA]</scope>
    <source>
        <strain evidence="8 9">KCTC 22803</strain>
    </source>
</reference>
<dbReference type="PROSITE" id="PS00687">
    <property type="entry name" value="ALDEHYDE_DEHYDR_GLU"/>
    <property type="match status" value="1"/>
</dbReference>
<feature type="domain" description="Aldehyde dehydrogenase" evidence="7">
    <location>
        <begin position="6"/>
        <end position="443"/>
    </location>
</feature>
<comment type="similarity">
    <text evidence="1 4 6">Belongs to the aldehyde dehydrogenase family.</text>
</comment>
<dbReference type="InterPro" id="IPR016163">
    <property type="entry name" value="Ald_DH_C"/>
</dbReference>
<dbReference type="PIRSF" id="PIRSF036492">
    <property type="entry name" value="ALDH"/>
    <property type="match status" value="1"/>
</dbReference>
<evidence type="ECO:0000259" key="7">
    <source>
        <dbReference type="Pfam" id="PF00171"/>
    </source>
</evidence>
<evidence type="ECO:0000256" key="3">
    <source>
        <dbReference type="ARBA" id="ARBA00023027"/>
    </source>
</evidence>
<dbReference type="PROSITE" id="PS00070">
    <property type="entry name" value="ALDEHYDE_DEHYDR_CYS"/>
    <property type="match status" value="1"/>
</dbReference>
<dbReference type="InterPro" id="IPR016160">
    <property type="entry name" value="Ald_DH_CS_CYS"/>
</dbReference>
<evidence type="ECO:0000256" key="5">
    <source>
        <dbReference type="PROSITE-ProRule" id="PRU10007"/>
    </source>
</evidence>
<dbReference type="RefSeq" id="WP_271885142.1">
    <property type="nucleotide sequence ID" value="NZ_CP067136.1"/>
</dbReference>
<evidence type="ECO:0000256" key="4">
    <source>
        <dbReference type="PIRNR" id="PIRNR036492"/>
    </source>
</evidence>
<dbReference type="InterPro" id="IPR029510">
    <property type="entry name" value="Ald_DH_CS_GLU"/>
</dbReference>
<dbReference type="InterPro" id="IPR012394">
    <property type="entry name" value="Aldehyde_DH_NAD(P)"/>
</dbReference>
<evidence type="ECO:0000256" key="6">
    <source>
        <dbReference type="RuleBase" id="RU003345"/>
    </source>
</evidence>
<dbReference type="PANTHER" id="PTHR43570">
    <property type="entry name" value="ALDEHYDE DEHYDROGENASE"/>
    <property type="match status" value="1"/>
</dbReference>
<protein>
    <recommendedName>
        <fullName evidence="4">Aldehyde dehydrogenase</fullName>
    </recommendedName>
</protein>
<dbReference type="Proteomes" id="UP001219349">
    <property type="component" value="Chromosome"/>
</dbReference>
<dbReference type="InterPro" id="IPR015590">
    <property type="entry name" value="Aldehyde_DH_dom"/>
</dbReference>
<keyword evidence="9" id="KW-1185">Reference proteome</keyword>